<dbReference type="GO" id="GO:0016757">
    <property type="term" value="F:glycosyltransferase activity"/>
    <property type="evidence" value="ECO:0007669"/>
    <property type="project" value="TreeGrafter"/>
</dbReference>
<accession>A0A0D5LTB0</accession>
<dbReference type="OrthoDB" id="5490290at2"/>
<sequence>MTIYHLVDDAGFGGVNRMLDHLTRMIGTRTEAHQIVRIKRGQLSPPRLAGASHVVSHLSICWKNMPLITALRARYAETPLIHVEHSYSERFVAARVENRDRFETLLSAAYALFDKIVAVSRQQGQWLARKFVGDDRLEIIEPCVALDDFFALPDRFPAGKIVIGAIGRFDTQKGFDILIEGLRRSDRQDIELHLFGCGEEEKRLRKLSENDPRIVFRGYAKSPAAAMASCDVIAMPSRFEPYGLVALEAMAAGRPVIASDADGLAGHIENGAINVGDNTPQGWTRFLDAFELRTIRRGDASRRRQAREAEQLFAHRWLALLDALAEEPHHLQSAA</sequence>
<dbReference type="PANTHER" id="PTHR45947">
    <property type="entry name" value="SULFOQUINOVOSYL TRANSFERASE SQD2"/>
    <property type="match status" value="1"/>
</dbReference>
<gene>
    <name evidence="1" type="ORF">TM49_19330</name>
</gene>
<dbReference type="InterPro" id="IPR050194">
    <property type="entry name" value="Glycosyltransferase_grp1"/>
</dbReference>
<evidence type="ECO:0000313" key="1">
    <source>
        <dbReference type="EMBL" id="AJY47331.1"/>
    </source>
</evidence>
<reference evidence="1 2" key="1">
    <citation type="journal article" date="2015" name="Genome Announc.">
        <title>Complete genome sequence of Martelella endophytica YC6887, which has antifungal activity associated with a halophyte.</title>
        <authorList>
            <person name="Khan A."/>
            <person name="Khan H."/>
            <person name="Chung E.J."/>
            <person name="Hossain M.T."/>
            <person name="Chung Y.R."/>
        </authorList>
    </citation>
    <scope>NUCLEOTIDE SEQUENCE [LARGE SCALE GENOMIC DNA]</scope>
    <source>
        <strain evidence="1">YC6887</strain>
    </source>
</reference>
<dbReference type="RefSeq" id="WP_045683634.1">
    <property type="nucleotide sequence ID" value="NZ_CP010803.1"/>
</dbReference>
<keyword evidence="2" id="KW-1185">Reference proteome</keyword>
<dbReference type="KEGG" id="mey:TM49_19330"/>
<dbReference type="STRING" id="1486262.TM49_19330"/>
<protein>
    <submittedName>
        <fullName evidence="1">Uncharacterized protein</fullName>
    </submittedName>
</protein>
<dbReference type="AlphaFoldDB" id="A0A0D5LTB0"/>
<dbReference type="HOGENOM" id="CLU_068408_0_0_5"/>
<dbReference type="PATRIC" id="fig|1486262.3.peg.4000"/>
<evidence type="ECO:0000313" key="2">
    <source>
        <dbReference type="Proteomes" id="UP000032611"/>
    </source>
</evidence>
<dbReference type="PANTHER" id="PTHR45947:SF3">
    <property type="entry name" value="SULFOQUINOVOSYL TRANSFERASE SQD2"/>
    <property type="match status" value="1"/>
</dbReference>
<proteinExistence type="predicted"/>
<organism evidence="1 2">
    <name type="scientific">Martelella endophytica</name>
    <dbReference type="NCBI Taxonomy" id="1486262"/>
    <lineage>
        <taxon>Bacteria</taxon>
        <taxon>Pseudomonadati</taxon>
        <taxon>Pseudomonadota</taxon>
        <taxon>Alphaproteobacteria</taxon>
        <taxon>Hyphomicrobiales</taxon>
        <taxon>Aurantimonadaceae</taxon>
        <taxon>Martelella</taxon>
    </lineage>
</organism>
<dbReference type="Gene3D" id="3.40.50.2000">
    <property type="entry name" value="Glycogen Phosphorylase B"/>
    <property type="match status" value="2"/>
</dbReference>
<dbReference type="EMBL" id="CP010803">
    <property type="protein sequence ID" value="AJY47331.1"/>
    <property type="molecule type" value="Genomic_DNA"/>
</dbReference>
<dbReference type="SUPFAM" id="SSF53756">
    <property type="entry name" value="UDP-Glycosyltransferase/glycogen phosphorylase"/>
    <property type="match status" value="1"/>
</dbReference>
<dbReference type="Proteomes" id="UP000032611">
    <property type="component" value="Chromosome"/>
</dbReference>
<dbReference type="Pfam" id="PF13692">
    <property type="entry name" value="Glyco_trans_1_4"/>
    <property type="match status" value="1"/>
</dbReference>
<name>A0A0D5LTB0_MAREN</name>